<keyword evidence="3" id="KW-1185">Reference proteome</keyword>
<organism evidence="2 3">
    <name type="scientific">Roseateles depolymerans</name>
    <dbReference type="NCBI Taxonomy" id="76731"/>
    <lineage>
        <taxon>Bacteria</taxon>
        <taxon>Pseudomonadati</taxon>
        <taxon>Pseudomonadota</taxon>
        <taxon>Betaproteobacteria</taxon>
        <taxon>Burkholderiales</taxon>
        <taxon>Sphaerotilaceae</taxon>
        <taxon>Roseateles</taxon>
    </lineage>
</organism>
<dbReference type="Gene3D" id="3.50.50.60">
    <property type="entry name" value="FAD/NAD(P)-binding domain"/>
    <property type="match status" value="2"/>
</dbReference>
<dbReference type="GO" id="GO:0050151">
    <property type="term" value="F:oleate hydratase activity"/>
    <property type="evidence" value="ECO:0007669"/>
    <property type="project" value="InterPro"/>
</dbReference>
<proteinExistence type="predicted"/>
<dbReference type="Proteomes" id="UP000060699">
    <property type="component" value="Chromosome"/>
</dbReference>
<evidence type="ECO:0000256" key="1">
    <source>
        <dbReference type="SAM" id="MobiDB-lite"/>
    </source>
</evidence>
<dbReference type="Gene3D" id="3.30.9.80">
    <property type="match status" value="1"/>
</dbReference>
<evidence type="ECO:0000313" key="2">
    <source>
        <dbReference type="EMBL" id="ALV08399.1"/>
    </source>
</evidence>
<sequence>MSTHDASIPPSSSLSSSPSSFPSSSGLHQAPAPEAFRVEADATQGFWHKGPRDTLPPPDMLGPYSRHRPRVPPVPGRKAWIIGSGIAGMAAAFYLIRDGGMKGEDITLLDTLDIAGGSLDGSGNAEQGYLIRGGREMNWNYDNFWDLFQDVQALELPPGYSVLDEYRQVNDHDPNWSKARLMHRQGEIRDFSTLGLSRAHQLEIVKLLLKRKEDLDDVTIEDFFSSSFLETNFWFLWRSMFAFENWHSLLEVKLYMHRFLDAIDGLTDMSALVFPKYNQWDSFVVPLMRHLQSHGVKVQWATRAYDLDLVELGSQKTVTGIRCKVQGQDQRLAVGPHDVVFALTGSMTEGTAYGDMDTVPVLQRGNEEPGEDSDWLLWKNLSLKSPVFGKPKKFYGNVAGSMWESATLTCRPSPLVDRLKALSVNDPYSGKTVTGGIITFTDSNWVLSFTCNRQPHFPDQPKDVLVLWVYALLMDKDGNNVKKPMPQCTGREVLAELCYHLGIVDQVDAVAAQTKVRLSLMPYITAQFMPRAAGDRPDVVPQGCTNLALMGQFVETRNDIIFTMECSVRTARIGVYTLLGIPKQVPDISPTQYDIRNLLKGARALNNNEPFPGERLLHRLLGKSYFAHILPPLPDKDETLKERAEAELATLLGKGSQALGVAAQWLERAREGLQRKGR</sequence>
<accession>A0A0U3LJX9</accession>
<feature type="region of interest" description="Disordered" evidence="1">
    <location>
        <begin position="1"/>
        <end position="70"/>
    </location>
</feature>
<dbReference type="Pfam" id="PF06100">
    <property type="entry name" value="MCRA"/>
    <property type="match status" value="1"/>
</dbReference>
<dbReference type="PANTHER" id="PTHR37417">
    <property type="entry name" value="67 KDA MYOSIN-CROSS-REACTIVE ANTIGEN FAMILY PROTEIN (AFU_ORTHOLOGUE AFUA_5G09970)"/>
    <property type="match status" value="1"/>
</dbReference>
<reference evidence="2 3" key="1">
    <citation type="submission" date="2015-12" db="EMBL/GenBank/DDBJ databases">
        <title>Complete genome of Roseateles depolymerans KCTC 42856.</title>
        <authorList>
            <person name="Kim K.M."/>
        </authorList>
    </citation>
    <scope>NUCLEOTIDE SEQUENCE [LARGE SCALE GENOMIC DNA]</scope>
    <source>
        <strain evidence="2 3">KCTC 42856</strain>
    </source>
</reference>
<name>A0A0U3LJX9_9BURK</name>
<dbReference type="AlphaFoldDB" id="A0A0U3LJX9"/>
<dbReference type="KEGG" id="rdp:RD2015_3948"/>
<dbReference type="EMBL" id="CP013729">
    <property type="protein sequence ID" value="ALV08399.1"/>
    <property type="molecule type" value="Genomic_DNA"/>
</dbReference>
<gene>
    <name evidence="2" type="ORF">RD2015_3948</name>
</gene>
<dbReference type="SUPFAM" id="SSF51905">
    <property type="entry name" value="FAD/NAD(P)-binding domain"/>
    <property type="match status" value="1"/>
</dbReference>
<feature type="compositionally biased region" description="Low complexity" evidence="1">
    <location>
        <begin position="7"/>
        <end position="25"/>
    </location>
</feature>
<dbReference type="InterPro" id="IPR010354">
    <property type="entry name" value="Oleate_hydratase"/>
</dbReference>
<dbReference type="OrthoDB" id="4540221at2"/>
<dbReference type="InterPro" id="IPR036188">
    <property type="entry name" value="FAD/NAD-bd_sf"/>
</dbReference>
<dbReference type="PATRIC" id="fig|76731.3.peg.4042"/>
<dbReference type="RefSeq" id="WP_083525808.1">
    <property type="nucleotide sequence ID" value="NZ_CP013729.1"/>
</dbReference>
<dbReference type="GO" id="GO:0006631">
    <property type="term" value="P:fatty acid metabolic process"/>
    <property type="evidence" value="ECO:0007669"/>
    <property type="project" value="InterPro"/>
</dbReference>
<dbReference type="GO" id="GO:0071949">
    <property type="term" value="F:FAD binding"/>
    <property type="evidence" value="ECO:0007669"/>
    <property type="project" value="InterPro"/>
</dbReference>
<protein>
    <submittedName>
        <fullName evidence="2">67 kDa myosin-cross-reactive antigen family protein</fullName>
    </submittedName>
</protein>
<dbReference type="NCBIfam" id="NF010584">
    <property type="entry name" value="PRK13977.1"/>
    <property type="match status" value="1"/>
</dbReference>
<evidence type="ECO:0000313" key="3">
    <source>
        <dbReference type="Proteomes" id="UP000060699"/>
    </source>
</evidence>
<dbReference type="PANTHER" id="PTHR37417:SF3">
    <property type="entry name" value="MYOSIN-CROSSREACTIVE PROTEIN"/>
    <property type="match status" value="1"/>
</dbReference>